<dbReference type="AlphaFoldDB" id="A0A239H8V8"/>
<accession>A0A239H8V8</accession>
<feature type="chain" id="PRO_5012467013" description="FMN-binding domain-containing protein" evidence="1">
    <location>
        <begin position="28"/>
        <end position="352"/>
    </location>
</feature>
<dbReference type="Proteomes" id="UP000198304">
    <property type="component" value="Unassembled WGS sequence"/>
</dbReference>
<dbReference type="EMBL" id="FZOJ01000020">
    <property type="protein sequence ID" value="SNS77478.1"/>
    <property type="molecule type" value="Genomic_DNA"/>
</dbReference>
<dbReference type="OrthoDB" id="1950110at2"/>
<protein>
    <recommendedName>
        <fullName evidence="4">FMN-binding domain-containing protein</fullName>
    </recommendedName>
</protein>
<evidence type="ECO:0000313" key="3">
    <source>
        <dbReference type="Proteomes" id="UP000198304"/>
    </source>
</evidence>
<evidence type="ECO:0000256" key="1">
    <source>
        <dbReference type="SAM" id="SignalP"/>
    </source>
</evidence>
<reference evidence="2 3" key="1">
    <citation type="submission" date="2017-06" db="EMBL/GenBank/DDBJ databases">
        <authorList>
            <person name="Kim H.J."/>
            <person name="Triplett B.A."/>
        </authorList>
    </citation>
    <scope>NUCLEOTIDE SEQUENCE [LARGE SCALE GENOMIC DNA]</scope>
    <source>
        <strain evidence="2 3">SCA</strain>
    </source>
</reference>
<keyword evidence="1" id="KW-0732">Signal</keyword>
<dbReference type="PROSITE" id="PS51257">
    <property type="entry name" value="PROKAR_LIPOPROTEIN"/>
    <property type="match status" value="1"/>
</dbReference>
<sequence length="352" mass="38728">MRKRLISTLFFVQILSLLIVMSGCAPAETGDASFAGRYVGYSWRGEANGTTFEDTDQYIETILELDENGIIKDAKMRFFVKKDGFWTTRQSGNAYVDVDFSVDPTPAVPGEDYKVGDSMFTVYTADMMSFYAVVVDSVGTTAVAIVDPITRYQFEMKFAKDFDFDTPVADMTIGNDIIVPTIRTSSGGLLKPSEWDPLDDKTIFDISPWSHVVNSFGTLEGVTKESSIQTFLEVLGVEFDGGQPQPMSVEYGYFGLGGWEGNYRAIEASLKGQDATEKTSLIDWSIPRYAGGINEQNQFGIDVESGATRTVQDSIDGISGATVRMSRESTSYQRALVNAGILDESDVIIGRF</sequence>
<name>A0A239H8V8_9FIRM</name>
<gene>
    <name evidence="2" type="ORF">SAMN05446037_102063</name>
</gene>
<keyword evidence="3" id="KW-1185">Reference proteome</keyword>
<evidence type="ECO:0000313" key="2">
    <source>
        <dbReference type="EMBL" id="SNS77478.1"/>
    </source>
</evidence>
<feature type="signal peptide" evidence="1">
    <location>
        <begin position="1"/>
        <end position="27"/>
    </location>
</feature>
<organism evidence="2 3">
    <name type="scientific">Anaerovirgula multivorans</name>
    <dbReference type="NCBI Taxonomy" id="312168"/>
    <lineage>
        <taxon>Bacteria</taxon>
        <taxon>Bacillati</taxon>
        <taxon>Bacillota</taxon>
        <taxon>Clostridia</taxon>
        <taxon>Peptostreptococcales</taxon>
        <taxon>Natronincolaceae</taxon>
        <taxon>Anaerovirgula</taxon>
    </lineage>
</organism>
<evidence type="ECO:0008006" key="4">
    <source>
        <dbReference type="Google" id="ProtNLM"/>
    </source>
</evidence>
<proteinExistence type="predicted"/>